<dbReference type="NCBIfam" id="NF011291">
    <property type="entry name" value="PRK14703.1"/>
    <property type="match status" value="1"/>
</dbReference>
<feature type="binding site" evidence="9">
    <location>
        <position position="75"/>
    </location>
    <ligand>
        <name>L-glutamine</name>
        <dbReference type="ChEBI" id="CHEBI:58359"/>
    </ligand>
</feature>
<dbReference type="InterPro" id="IPR011035">
    <property type="entry name" value="Ribosomal_bL25/Gln-tRNA_synth"/>
</dbReference>
<dbReference type="PANTHER" id="PTHR43097">
    <property type="entry name" value="GLUTAMINE-TRNA LIGASE"/>
    <property type="match status" value="1"/>
</dbReference>
<evidence type="ECO:0000256" key="1">
    <source>
        <dbReference type="ARBA" id="ARBA00005594"/>
    </source>
</evidence>
<dbReference type="Gene3D" id="3.90.800.10">
    <property type="entry name" value="Glutamyl-tRNA Synthetase, Domain 3"/>
    <property type="match status" value="1"/>
</dbReference>
<dbReference type="InterPro" id="IPR020061">
    <property type="entry name" value="Glu_tRNA_lig_a-bdl"/>
</dbReference>
<evidence type="ECO:0000313" key="16">
    <source>
        <dbReference type="Proteomes" id="UP000018901"/>
    </source>
</evidence>
<dbReference type="CDD" id="cd00807">
    <property type="entry name" value="GlnRS_core"/>
    <property type="match status" value="1"/>
</dbReference>
<evidence type="ECO:0000256" key="5">
    <source>
        <dbReference type="ARBA" id="ARBA00022840"/>
    </source>
</evidence>
<evidence type="ECO:0000256" key="4">
    <source>
        <dbReference type="ARBA" id="ARBA00022741"/>
    </source>
</evidence>
<comment type="subcellular location">
    <subcellularLocation>
        <location evidence="9">Cytoplasm</location>
    </subcellularLocation>
</comment>
<feature type="short sequence motif" description="'KMSKS' region" evidence="9">
    <location>
        <begin position="277"/>
        <end position="281"/>
    </location>
</feature>
<dbReference type="HAMAP" id="MF_00126">
    <property type="entry name" value="Gln_tRNA_synth"/>
    <property type="match status" value="1"/>
</dbReference>
<dbReference type="GeneID" id="90528134"/>
<keyword evidence="16" id="KW-1185">Reference proteome</keyword>
<feature type="domain" description="Glutamyl/glutaminyl-tRNA synthetase class Ib anti-codon binding" evidence="13">
    <location>
        <begin position="349"/>
        <end position="449"/>
    </location>
</feature>
<dbReference type="FunFam" id="2.40.240.10:FF:000001">
    <property type="entry name" value="Glutamine--tRNA ligase"/>
    <property type="match status" value="1"/>
</dbReference>
<evidence type="ECO:0000256" key="8">
    <source>
        <dbReference type="ARBA" id="ARBA00048270"/>
    </source>
</evidence>
<dbReference type="FunFam" id="3.90.800.10:FF:000001">
    <property type="entry name" value="Glutamine--tRNA ligase"/>
    <property type="match status" value="1"/>
</dbReference>
<feature type="binding site" evidence="9">
    <location>
        <position position="220"/>
    </location>
    <ligand>
        <name>L-glutamine</name>
        <dbReference type="ChEBI" id="CHEBI:58359"/>
    </ligand>
</feature>
<proteinExistence type="inferred from homology"/>
<dbReference type="AlphaFoldDB" id="W0ELT2"/>
<dbReference type="PATRIC" id="fig|880074.11.peg.298"/>
<keyword evidence="3 9" id="KW-0436">Ligase</keyword>
<dbReference type="PANTHER" id="PTHR43097:SF5">
    <property type="entry name" value="GLUTAMATE--TRNA LIGASE"/>
    <property type="match status" value="1"/>
</dbReference>
<dbReference type="InterPro" id="IPR020056">
    <property type="entry name" value="Rbsml_bL25/Gln-tRNA_synth_N"/>
</dbReference>
<dbReference type="eggNOG" id="COG0008">
    <property type="taxonomic scope" value="Bacteria"/>
</dbReference>
<comment type="catalytic activity">
    <reaction evidence="8 9">
        <text>tRNA(Gln) + L-glutamine + ATP = L-glutaminyl-tRNA(Gln) + AMP + diphosphate</text>
        <dbReference type="Rhea" id="RHEA:20121"/>
        <dbReference type="Rhea" id="RHEA-COMP:9662"/>
        <dbReference type="Rhea" id="RHEA-COMP:9681"/>
        <dbReference type="ChEBI" id="CHEBI:30616"/>
        <dbReference type="ChEBI" id="CHEBI:33019"/>
        <dbReference type="ChEBI" id="CHEBI:58359"/>
        <dbReference type="ChEBI" id="CHEBI:78442"/>
        <dbReference type="ChEBI" id="CHEBI:78521"/>
        <dbReference type="ChEBI" id="CHEBI:456215"/>
        <dbReference type="EC" id="6.1.1.18"/>
    </reaction>
</comment>
<dbReference type="GO" id="GO:0005829">
    <property type="term" value="C:cytosol"/>
    <property type="evidence" value="ECO:0007669"/>
    <property type="project" value="TreeGrafter"/>
</dbReference>
<keyword evidence="2 9" id="KW-0963">Cytoplasm</keyword>
<evidence type="ECO:0000256" key="3">
    <source>
        <dbReference type="ARBA" id="ARBA00022598"/>
    </source>
</evidence>
<dbReference type="GO" id="GO:0004819">
    <property type="term" value="F:glutamine-tRNA ligase activity"/>
    <property type="evidence" value="ECO:0007669"/>
    <property type="project" value="UniProtKB-UniRule"/>
</dbReference>
<dbReference type="InterPro" id="IPR020058">
    <property type="entry name" value="Glu/Gln-tRNA-synth_Ib_cat-dom"/>
</dbReference>
<feature type="binding site" evidence="9">
    <location>
        <begin position="43"/>
        <end position="45"/>
    </location>
    <ligand>
        <name>ATP</name>
        <dbReference type="ChEBI" id="CHEBI:30616"/>
    </ligand>
</feature>
<dbReference type="InterPro" id="IPR001412">
    <property type="entry name" value="aa-tRNA-synth_I_CS"/>
</dbReference>
<evidence type="ECO:0000256" key="7">
    <source>
        <dbReference type="ARBA" id="ARBA00023146"/>
    </source>
</evidence>
<evidence type="ECO:0000256" key="11">
    <source>
        <dbReference type="SAM" id="MobiDB-lite"/>
    </source>
</evidence>
<dbReference type="InterPro" id="IPR000924">
    <property type="entry name" value="Glu/Gln-tRNA-synth"/>
</dbReference>
<dbReference type="RefSeq" id="WP_025277504.1">
    <property type="nucleotide sequence ID" value="NZ_CP007034.1"/>
</dbReference>
<dbReference type="EMBL" id="CP007034">
    <property type="protein sequence ID" value="AHF11727.1"/>
    <property type="molecule type" value="Genomic_DNA"/>
</dbReference>
<dbReference type="InterPro" id="IPR049437">
    <property type="entry name" value="tRNA-synt_1c_C2"/>
</dbReference>
<feature type="short sequence motif" description="'HIGH' region" evidence="9">
    <location>
        <begin position="42"/>
        <end position="52"/>
    </location>
</feature>
<dbReference type="Gene3D" id="2.40.240.10">
    <property type="entry name" value="Ribosomal Protein L25, Chain P"/>
    <property type="match status" value="2"/>
</dbReference>
<sequence length="568" mass="65883">MTQIETKNEGEDKKSLNFIEQIVEADLKAGKNGGRLSTRFPPEPNGYLHIGHAKAICIDFGIAEEFGGTCNLRFDDTNPVKEDVEYVDSIMEDIHWLGFDWGDRLYYASDYFPKLWDLAVRMIKEGKAYVDEQSSEEIARQKGTPTQPGIESPYRNRSVEENLDLFERMNKGEFEEGRFVLRAKIDMASPNMHFRDPIMYRIIKHPHHRTGTKWNVYPMYDFAHGQSDYFEGVTHSICTLEFEVHRPLYEYFVKELADDSYCPRQIEFNRLNLTYTVMSKRKLLQLVKEGLVAGWDDPRMPTICGLRRRGYTPESIKNFIQKIGYTKYDGIISVSLLEHSIREDLNKTATRVSAVLNPVKLIITNYPEGKVEYLDIENNPEDPAAGTHQIPFTRELYIERDDFMENPPKKFFRLAPDQEVRLKAAYIIKCTGVKKDADGNIEEIYCEYDPETRSGMPGSMRKVKGTLHWVSAEYSKTAEVRLYDRLFNVENPSEEKDVDFRELLNPDSLKVINDCRIEPYLAENAKPGDRFQFQRTGYFCVDPDSTDGHLVFNRTVSLKDSWEKLKSK</sequence>
<dbReference type="Proteomes" id="UP000018901">
    <property type="component" value="Chromosome"/>
</dbReference>
<feature type="binding site" evidence="9">
    <location>
        <position position="239"/>
    </location>
    <ligand>
        <name>ATP</name>
        <dbReference type="ChEBI" id="CHEBI:30616"/>
    </ligand>
</feature>
<dbReference type="FunFam" id="3.40.50.620:FF:000037">
    <property type="entry name" value="Glutamine--tRNA ligase cytoplasmic"/>
    <property type="match status" value="1"/>
</dbReference>
<keyword evidence="5 9" id="KW-0067">ATP-binding</keyword>
<dbReference type="GO" id="GO:0006425">
    <property type="term" value="P:glutaminyl-tRNA aminoacylation"/>
    <property type="evidence" value="ECO:0007669"/>
    <property type="project" value="UniProtKB-UniRule"/>
</dbReference>
<dbReference type="GO" id="GO:0005524">
    <property type="term" value="F:ATP binding"/>
    <property type="evidence" value="ECO:0007669"/>
    <property type="project" value="UniProtKB-UniRule"/>
</dbReference>
<comment type="subunit">
    <text evidence="9">Monomer.</text>
</comment>
<accession>W0ELT2</accession>
<feature type="binding site" evidence="9">
    <location>
        <begin position="49"/>
        <end position="55"/>
    </location>
    <ligand>
        <name>ATP</name>
        <dbReference type="ChEBI" id="CHEBI:30616"/>
    </ligand>
</feature>
<feature type="binding site" evidence="9">
    <location>
        <begin position="270"/>
        <end position="271"/>
    </location>
    <ligand>
        <name>ATP</name>
        <dbReference type="ChEBI" id="CHEBI:30616"/>
    </ligand>
</feature>
<keyword evidence="4 9" id="KW-0547">Nucleotide-binding</keyword>
<dbReference type="PROSITE" id="PS00178">
    <property type="entry name" value="AA_TRNA_LIGASE_I"/>
    <property type="match status" value="1"/>
</dbReference>
<evidence type="ECO:0000256" key="2">
    <source>
        <dbReference type="ARBA" id="ARBA00022490"/>
    </source>
</evidence>
<evidence type="ECO:0000256" key="10">
    <source>
        <dbReference type="RuleBase" id="RU363037"/>
    </source>
</evidence>
<dbReference type="Pfam" id="PF20974">
    <property type="entry name" value="tRNA-synt_1c_C2"/>
    <property type="match status" value="1"/>
</dbReference>
<evidence type="ECO:0000256" key="6">
    <source>
        <dbReference type="ARBA" id="ARBA00022917"/>
    </source>
</evidence>
<dbReference type="Gene3D" id="1.10.1160.10">
    <property type="entry name" value="Glutamyl-trna Synthetase, Domain 2"/>
    <property type="match status" value="1"/>
</dbReference>
<dbReference type="InterPro" id="IPR014729">
    <property type="entry name" value="Rossmann-like_a/b/a_fold"/>
</dbReference>
<keyword evidence="7 9" id="KW-0030">Aminoacyl-tRNA synthetase</keyword>
<protein>
    <recommendedName>
        <fullName evidence="9">Glutamine--tRNA ligase</fullName>
        <ecNumber evidence="9">6.1.1.18</ecNumber>
    </recommendedName>
    <alternativeName>
        <fullName evidence="9">Glutaminyl-tRNA synthetase</fullName>
        <shortName evidence="9">GlnRS</shortName>
    </alternativeName>
</protein>
<dbReference type="EC" id="6.1.1.18" evidence="9"/>
<dbReference type="InterPro" id="IPR004514">
    <property type="entry name" value="Gln-tRNA-synth"/>
</dbReference>
<comment type="caution">
    <text evidence="9">Lacks conserved residue(s) required for the propagation of feature annotation.</text>
</comment>
<organism evidence="15 16">
    <name type="scientific">Barnesiella viscericola DSM 18177</name>
    <dbReference type="NCBI Taxonomy" id="880074"/>
    <lineage>
        <taxon>Bacteria</taxon>
        <taxon>Pseudomonadati</taxon>
        <taxon>Bacteroidota</taxon>
        <taxon>Bacteroidia</taxon>
        <taxon>Bacteroidales</taxon>
        <taxon>Barnesiellaceae</taxon>
        <taxon>Barnesiella</taxon>
    </lineage>
</organism>
<dbReference type="NCBIfam" id="TIGR00440">
    <property type="entry name" value="glnS"/>
    <property type="match status" value="1"/>
</dbReference>
<dbReference type="GO" id="GO:0006424">
    <property type="term" value="P:glutamyl-tRNA aminoacylation"/>
    <property type="evidence" value="ECO:0007669"/>
    <property type="project" value="UniProtKB-UniRule"/>
</dbReference>
<feature type="binding site" evidence="9">
    <location>
        <begin position="278"/>
        <end position="280"/>
    </location>
    <ligand>
        <name>ATP</name>
        <dbReference type="ChEBI" id="CHEBI:30616"/>
    </ligand>
</feature>
<dbReference type="Pfam" id="PF00749">
    <property type="entry name" value="tRNA-synt_1c"/>
    <property type="match status" value="1"/>
</dbReference>
<dbReference type="InterPro" id="IPR022861">
    <property type="entry name" value="Gln_tRNA_ligase_bac"/>
</dbReference>
<dbReference type="OrthoDB" id="9801560at2"/>
<dbReference type="FunFam" id="1.10.1160.10:FF:000001">
    <property type="entry name" value="Glutamine--tRNA ligase"/>
    <property type="match status" value="1"/>
</dbReference>
<dbReference type="InterPro" id="IPR020059">
    <property type="entry name" value="Glu/Gln-tRNA-synth_Ib_codon-bd"/>
</dbReference>
<evidence type="ECO:0000259" key="12">
    <source>
        <dbReference type="Pfam" id="PF00749"/>
    </source>
</evidence>
<evidence type="ECO:0000256" key="9">
    <source>
        <dbReference type="HAMAP-Rule" id="MF_00126"/>
    </source>
</evidence>
<feature type="domain" description="tRNA synthetases class I (E and Q) anti-codon binding" evidence="14">
    <location>
        <begin position="466"/>
        <end position="542"/>
    </location>
</feature>
<evidence type="ECO:0000313" key="15">
    <source>
        <dbReference type="EMBL" id="AHF11727.1"/>
    </source>
</evidence>
<feature type="region of interest" description="Disordered" evidence="11">
    <location>
        <begin position="133"/>
        <end position="154"/>
    </location>
</feature>
<dbReference type="KEGG" id="bvs:BARVI_01435"/>
<reference evidence="15 16" key="1">
    <citation type="submission" date="2013-12" db="EMBL/GenBank/DDBJ databases">
        <authorList>
            <consortium name="DOE Joint Genome Institute"/>
            <person name="Eisen J."/>
            <person name="Huntemann M."/>
            <person name="Han J."/>
            <person name="Chen A."/>
            <person name="Kyrpides N."/>
            <person name="Mavromatis K."/>
            <person name="Markowitz V."/>
            <person name="Palaniappan K."/>
            <person name="Ivanova N."/>
            <person name="Schaumberg A."/>
            <person name="Pati A."/>
            <person name="Liolios K."/>
            <person name="Nordberg H.P."/>
            <person name="Cantor M.N."/>
            <person name="Hua S.X."/>
            <person name="Woyke T."/>
        </authorList>
    </citation>
    <scope>NUCLEOTIDE SEQUENCE [LARGE SCALE GENOMIC DNA]</scope>
    <source>
        <strain evidence="16">DSM 18177</strain>
    </source>
</reference>
<dbReference type="STRING" id="880074.BARVI_01435"/>
<dbReference type="Gene3D" id="3.40.50.620">
    <property type="entry name" value="HUPs"/>
    <property type="match status" value="1"/>
</dbReference>
<dbReference type="SUPFAM" id="SSF52374">
    <property type="entry name" value="Nucleotidylyl transferase"/>
    <property type="match status" value="1"/>
</dbReference>
<dbReference type="Pfam" id="PF03950">
    <property type="entry name" value="tRNA-synt_1c_C"/>
    <property type="match status" value="1"/>
</dbReference>
<comment type="similarity">
    <text evidence="1 9 10">Belongs to the class-I aminoacyl-tRNA synthetase family.</text>
</comment>
<dbReference type="HOGENOM" id="CLU_001882_2_3_10"/>
<feature type="domain" description="Glutamyl/glutaminyl-tRNA synthetase class Ib catalytic" evidence="12">
    <location>
        <begin position="36"/>
        <end position="346"/>
    </location>
</feature>
<evidence type="ECO:0000259" key="13">
    <source>
        <dbReference type="Pfam" id="PF03950"/>
    </source>
</evidence>
<dbReference type="InterPro" id="IPR050132">
    <property type="entry name" value="Gln/Glu-tRNA_Ligase"/>
</dbReference>
<dbReference type="SUPFAM" id="SSF50715">
    <property type="entry name" value="Ribosomal protein L25-like"/>
    <property type="match status" value="1"/>
</dbReference>
<keyword evidence="6 9" id="KW-0648">Protein biosynthesis</keyword>
<name>W0ELT2_9BACT</name>
<evidence type="ECO:0000259" key="14">
    <source>
        <dbReference type="Pfam" id="PF20974"/>
    </source>
</evidence>
<dbReference type="PRINTS" id="PR00987">
    <property type="entry name" value="TRNASYNTHGLU"/>
</dbReference>
<gene>
    <name evidence="9" type="primary">glnS</name>
    <name evidence="15" type="ORF">BARVI_01435</name>
</gene>